<dbReference type="Pfam" id="PF02654">
    <property type="entry name" value="CobS"/>
    <property type="match status" value="1"/>
</dbReference>
<accession>A0A7X2P5Y5</accession>
<protein>
    <recommendedName>
        <fullName evidence="6 19">Adenosylcobinamide-GDP ribazoletransferase</fullName>
        <ecNumber evidence="5 19">2.7.8.26</ecNumber>
    </recommendedName>
    <alternativeName>
        <fullName evidence="16 19">Cobalamin synthase</fullName>
    </alternativeName>
    <alternativeName>
        <fullName evidence="15 19">Cobalamin-5'-phosphate synthase</fullName>
    </alternativeName>
</protein>
<feature type="transmembrane region" description="Helical" evidence="19">
    <location>
        <begin position="152"/>
        <end position="174"/>
    </location>
</feature>
<evidence type="ECO:0000256" key="7">
    <source>
        <dbReference type="ARBA" id="ARBA00022475"/>
    </source>
</evidence>
<dbReference type="PANTHER" id="PTHR34148:SF1">
    <property type="entry name" value="ADENOSYLCOBINAMIDE-GDP RIBAZOLETRANSFERASE"/>
    <property type="match status" value="1"/>
</dbReference>
<evidence type="ECO:0000256" key="18">
    <source>
        <dbReference type="ARBA" id="ARBA00049504"/>
    </source>
</evidence>
<comment type="catalytic activity">
    <reaction evidence="18 19">
        <text>alpha-ribazole 5'-phosphate + adenosylcob(III)inamide-GDP = adenosylcob(III)alamin 5'-phosphate + GMP + H(+)</text>
        <dbReference type="Rhea" id="RHEA:23560"/>
        <dbReference type="ChEBI" id="CHEBI:15378"/>
        <dbReference type="ChEBI" id="CHEBI:57918"/>
        <dbReference type="ChEBI" id="CHEBI:58115"/>
        <dbReference type="ChEBI" id="CHEBI:60487"/>
        <dbReference type="ChEBI" id="CHEBI:60493"/>
        <dbReference type="EC" id="2.7.8.26"/>
    </reaction>
</comment>
<dbReference type="RefSeq" id="WP_154456652.1">
    <property type="nucleotide sequence ID" value="NZ_VUMV01000001.1"/>
</dbReference>
<feature type="transmembrane region" description="Helical" evidence="19">
    <location>
        <begin position="42"/>
        <end position="61"/>
    </location>
</feature>
<comment type="subcellular location">
    <subcellularLocation>
        <location evidence="2 19">Cell membrane</location>
        <topology evidence="2 19">Multi-pass membrane protein</topology>
    </subcellularLocation>
</comment>
<evidence type="ECO:0000256" key="9">
    <source>
        <dbReference type="ARBA" id="ARBA00022679"/>
    </source>
</evidence>
<evidence type="ECO:0000256" key="12">
    <source>
        <dbReference type="ARBA" id="ARBA00022989"/>
    </source>
</evidence>
<evidence type="ECO:0000313" key="20">
    <source>
        <dbReference type="EMBL" id="MST80836.1"/>
    </source>
</evidence>
<keyword evidence="8 19" id="KW-0169">Cobalamin biosynthesis</keyword>
<dbReference type="GO" id="GO:0051073">
    <property type="term" value="F:adenosylcobinamide-GDP ribazoletransferase activity"/>
    <property type="evidence" value="ECO:0007669"/>
    <property type="project" value="UniProtKB-UniRule"/>
</dbReference>
<feature type="transmembrane region" description="Helical" evidence="19">
    <location>
        <begin position="245"/>
        <end position="266"/>
    </location>
</feature>
<evidence type="ECO:0000313" key="21">
    <source>
        <dbReference type="Proteomes" id="UP000466864"/>
    </source>
</evidence>
<comment type="catalytic activity">
    <reaction evidence="17 19">
        <text>alpha-ribazole + adenosylcob(III)inamide-GDP = adenosylcob(III)alamin + GMP + H(+)</text>
        <dbReference type="Rhea" id="RHEA:16049"/>
        <dbReference type="ChEBI" id="CHEBI:10329"/>
        <dbReference type="ChEBI" id="CHEBI:15378"/>
        <dbReference type="ChEBI" id="CHEBI:18408"/>
        <dbReference type="ChEBI" id="CHEBI:58115"/>
        <dbReference type="ChEBI" id="CHEBI:60487"/>
        <dbReference type="EC" id="2.7.8.26"/>
    </reaction>
</comment>
<dbReference type="EMBL" id="VUMV01000001">
    <property type="protein sequence ID" value="MST80836.1"/>
    <property type="molecule type" value="Genomic_DNA"/>
</dbReference>
<feature type="transmembrane region" description="Helical" evidence="19">
    <location>
        <begin position="200"/>
        <end position="233"/>
    </location>
</feature>
<keyword evidence="21" id="KW-1185">Reference proteome</keyword>
<comment type="similarity">
    <text evidence="4 19">Belongs to the CobS family.</text>
</comment>
<evidence type="ECO:0000256" key="19">
    <source>
        <dbReference type="HAMAP-Rule" id="MF_00719"/>
    </source>
</evidence>
<evidence type="ECO:0000256" key="1">
    <source>
        <dbReference type="ARBA" id="ARBA00001946"/>
    </source>
</evidence>
<dbReference type="GO" id="GO:0008818">
    <property type="term" value="F:cobalamin 5'-phosphate synthase activity"/>
    <property type="evidence" value="ECO:0007669"/>
    <property type="project" value="UniProtKB-UniRule"/>
</dbReference>
<evidence type="ECO:0000256" key="11">
    <source>
        <dbReference type="ARBA" id="ARBA00022842"/>
    </source>
</evidence>
<keyword evidence="9 19" id="KW-0808">Transferase</keyword>
<dbReference type="AlphaFoldDB" id="A0A7X2P5Y5"/>
<evidence type="ECO:0000256" key="15">
    <source>
        <dbReference type="ARBA" id="ARBA00032605"/>
    </source>
</evidence>
<evidence type="ECO:0000256" key="3">
    <source>
        <dbReference type="ARBA" id="ARBA00004663"/>
    </source>
</evidence>
<keyword evidence="11 19" id="KW-0460">Magnesium</keyword>
<comment type="function">
    <text evidence="14 19">Joins adenosylcobinamide-GDP and alpha-ribazole to generate adenosylcobalamin (Ado-cobalamin). Also synthesizes adenosylcobalamin 5'-phosphate from adenosylcobinamide-GDP and alpha-ribazole 5'-phosphate.</text>
</comment>
<keyword evidence="13 19" id="KW-0472">Membrane</keyword>
<comment type="cofactor">
    <cofactor evidence="1 19">
        <name>Mg(2+)</name>
        <dbReference type="ChEBI" id="CHEBI:18420"/>
    </cofactor>
</comment>
<keyword evidence="12 19" id="KW-1133">Transmembrane helix</keyword>
<gene>
    <name evidence="19" type="primary">cobS</name>
    <name evidence="20" type="ORF">FYJ60_00595</name>
</gene>
<reference evidence="20 21" key="1">
    <citation type="submission" date="2019-08" db="EMBL/GenBank/DDBJ databases">
        <title>In-depth cultivation of the pig gut microbiome towards novel bacterial diversity and tailored functional studies.</title>
        <authorList>
            <person name="Wylensek D."/>
            <person name="Hitch T.C.A."/>
            <person name="Clavel T."/>
        </authorList>
    </citation>
    <scope>NUCLEOTIDE SEQUENCE [LARGE SCALE GENOMIC DNA]</scope>
    <source>
        <strain evidence="20 21">Oil+RF-744-WCA-WT-13</strain>
    </source>
</reference>
<feature type="transmembrane region" description="Helical" evidence="19">
    <location>
        <begin position="118"/>
        <end position="140"/>
    </location>
</feature>
<evidence type="ECO:0000256" key="16">
    <source>
        <dbReference type="ARBA" id="ARBA00032853"/>
    </source>
</evidence>
<dbReference type="Proteomes" id="UP000466864">
    <property type="component" value="Unassembled WGS sequence"/>
</dbReference>
<dbReference type="HAMAP" id="MF_00719">
    <property type="entry name" value="CobS"/>
    <property type="match status" value="1"/>
</dbReference>
<evidence type="ECO:0000256" key="2">
    <source>
        <dbReference type="ARBA" id="ARBA00004651"/>
    </source>
</evidence>
<comment type="caution">
    <text evidence="20">The sequence shown here is derived from an EMBL/GenBank/DDBJ whole genome shotgun (WGS) entry which is preliminary data.</text>
</comment>
<comment type="pathway">
    <text evidence="3 19">Cofactor biosynthesis; adenosylcobalamin biosynthesis; adenosylcobalamin from cob(II)yrinate a,c-diamide: step 7/7.</text>
</comment>
<dbReference type="InterPro" id="IPR003805">
    <property type="entry name" value="CobS"/>
</dbReference>
<feature type="transmembrane region" description="Helical" evidence="19">
    <location>
        <begin position="68"/>
        <end position="88"/>
    </location>
</feature>
<proteinExistence type="inferred from homology"/>
<dbReference type="GO" id="GO:0005886">
    <property type="term" value="C:plasma membrane"/>
    <property type="evidence" value="ECO:0007669"/>
    <property type="project" value="UniProtKB-SubCell"/>
</dbReference>
<evidence type="ECO:0000256" key="13">
    <source>
        <dbReference type="ARBA" id="ARBA00023136"/>
    </source>
</evidence>
<evidence type="ECO:0000256" key="5">
    <source>
        <dbReference type="ARBA" id="ARBA00013200"/>
    </source>
</evidence>
<keyword evidence="7 19" id="KW-1003">Cell membrane</keyword>
<evidence type="ECO:0000256" key="10">
    <source>
        <dbReference type="ARBA" id="ARBA00022692"/>
    </source>
</evidence>
<keyword evidence="10 19" id="KW-0812">Transmembrane</keyword>
<dbReference type="EC" id="2.7.8.26" evidence="5 19"/>
<evidence type="ECO:0000256" key="17">
    <source>
        <dbReference type="ARBA" id="ARBA00048623"/>
    </source>
</evidence>
<dbReference type="GO" id="GO:0009236">
    <property type="term" value="P:cobalamin biosynthetic process"/>
    <property type="evidence" value="ECO:0007669"/>
    <property type="project" value="UniProtKB-UniRule"/>
</dbReference>
<dbReference type="UniPathway" id="UPA00148">
    <property type="reaction ID" value="UER00238"/>
</dbReference>
<evidence type="ECO:0000256" key="8">
    <source>
        <dbReference type="ARBA" id="ARBA00022573"/>
    </source>
</evidence>
<evidence type="ECO:0000256" key="6">
    <source>
        <dbReference type="ARBA" id="ARBA00015850"/>
    </source>
</evidence>
<evidence type="ECO:0000256" key="14">
    <source>
        <dbReference type="ARBA" id="ARBA00025228"/>
    </source>
</evidence>
<dbReference type="PANTHER" id="PTHR34148">
    <property type="entry name" value="ADENOSYLCOBINAMIDE-GDP RIBAZOLETRANSFERASE"/>
    <property type="match status" value="1"/>
</dbReference>
<sequence>MRIAKTCRDLRDSLFVAFSMYSKIPMPRTEWTDQSMKYSMCFFPWIGWVIGILEALWLWLSSLAGLSVFFRAAVFTVLPVLVTGGIHLDGFLDTSDAMSSWREREKRLEILKDSHTGAFAIINAGIWFILFFGSAAQLTARLSGAGEDPCRVLFLLPVLFGTSRSFSAISVVSFPHANPSGTAAAFGDRAVKKTVLAVMAVYLVAMTVLCGVCLPAAGLCMMAASLVAFGLYYRLSMKYFGGMTGDLAGCFVSVCELVMLILLAVVP</sequence>
<evidence type="ECO:0000256" key="4">
    <source>
        <dbReference type="ARBA" id="ARBA00010561"/>
    </source>
</evidence>
<organism evidence="20 21">
    <name type="scientific">Bilifractor porci</name>
    <dbReference type="NCBI Taxonomy" id="2606636"/>
    <lineage>
        <taxon>Bacteria</taxon>
        <taxon>Bacillati</taxon>
        <taxon>Bacillota</taxon>
        <taxon>Clostridia</taxon>
        <taxon>Lachnospirales</taxon>
        <taxon>Lachnospiraceae</taxon>
        <taxon>Bilifractor</taxon>
    </lineage>
</organism>
<name>A0A7X2P5Y5_9FIRM</name>